<feature type="region of interest" description="Disordered" evidence="1">
    <location>
        <begin position="62"/>
        <end position="84"/>
    </location>
</feature>
<protein>
    <submittedName>
        <fullName evidence="2">Uncharacterized protein</fullName>
    </submittedName>
</protein>
<feature type="non-terminal residue" evidence="2">
    <location>
        <position position="1"/>
    </location>
</feature>
<sequence length="122" mass="12965">GRSGCWEKNGNIEKSFSVSLQLRIPNYPFISTHLGFVQILARTSNSEHPPGCESQQLEMQNGEISGKFGGGGGGDHGSAQEFASQAQRGGSGCSALFDREYGRYTVHTFAEFVEAGEASGCA</sequence>
<proteinExistence type="predicted"/>
<reference evidence="2 3" key="1">
    <citation type="journal article" date="2021" name="Nat. Plants">
        <title>The Taxus genome provides insights into paclitaxel biosynthesis.</title>
        <authorList>
            <person name="Xiong X."/>
            <person name="Gou J."/>
            <person name="Liao Q."/>
            <person name="Li Y."/>
            <person name="Zhou Q."/>
            <person name="Bi G."/>
            <person name="Li C."/>
            <person name="Du R."/>
            <person name="Wang X."/>
            <person name="Sun T."/>
            <person name="Guo L."/>
            <person name="Liang H."/>
            <person name="Lu P."/>
            <person name="Wu Y."/>
            <person name="Zhang Z."/>
            <person name="Ro D.K."/>
            <person name="Shang Y."/>
            <person name="Huang S."/>
            <person name="Yan J."/>
        </authorList>
    </citation>
    <scope>NUCLEOTIDE SEQUENCE [LARGE SCALE GENOMIC DNA]</scope>
    <source>
        <strain evidence="2">Ta-2019</strain>
    </source>
</reference>
<keyword evidence="3" id="KW-1185">Reference proteome</keyword>
<evidence type="ECO:0000313" key="3">
    <source>
        <dbReference type="Proteomes" id="UP000824469"/>
    </source>
</evidence>
<organism evidence="2 3">
    <name type="scientific">Taxus chinensis</name>
    <name type="common">Chinese yew</name>
    <name type="synonym">Taxus wallichiana var. chinensis</name>
    <dbReference type="NCBI Taxonomy" id="29808"/>
    <lineage>
        <taxon>Eukaryota</taxon>
        <taxon>Viridiplantae</taxon>
        <taxon>Streptophyta</taxon>
        <taxon>Embryophyta</taxon>
        <taxon>Tracheophyta</taxon>
        <taxon>Spermatophyta</taxon>
        <taxon>Pinopsida</taxon>
        <taxon>Pinidae</taxon>
        <taxon>Conifers II</taxon>
        <taxon>Cupressales</taxon>
        <taxon>Taxaceae</taxon>
        <taxon>Taxus</taxon>
    </lineage>
</organism>
<feature type="compositionally biased region" description="Gly residues" evidence="1">
    <location>
        <begin position="67"/>
        <end position="76"/>
    </location>
</feature>
<accession>A0AA38LMQ2</accession>
<dbReference type="Proteomes" id="UP000824469">
    <property type="component" value="Unassembled WGS sequence"/>
</dbReference>
<dbReference type="EMBL" id="JAHRHJ020000001">
    <property type="protein sequence ID" value="KAH9329361.1"/>
    <property type="molecule type" value="Genomic_DNA"/>
</dbReference>
<gene>
    <name evidence="2" type="ORF">KI387_001469</name>
</gene>
<comment type="caution">
    <text evidence="2">The sequence shown here is derived from an EMBL/GenBank/DDBJ whole genome shotgun (WGS) entry which is preliminary data.</text>
</comment>
<evidence type="ECO:0000313" key="2">
    <source>
        <dbReference type="EMBL" id="KAH9329361.1"/>
    </source>
</evidence>
<dbReference type="AlphaFoldDB" id="A0AA38LMQ2"/>
<name>A0AA38LMQ2_TAXCH</name>
<evidence type="ECO:0000256" key="1">
    <source>
        <dbReference type="SAM" id="MobiDB-lite"/>
    </source>
</evidence>